<keyword evidence="1" id="KW-0732">Signal</keyword>
<evidence type="ECO:0000256" key="1">
    <source>
        <dbReference type="SAM" id="SignalP"/>
    </source>
</evidence>
<organism evidence="2 3">
    <name type="scientific">Lentinula raphanica</name>
    <dbReference type="NCBI Taxonomy" id="153919"/>
    <lineage>
        <taxon>Eukaryota</taxon>
        <taxon>Fungi</taxon>
        <taxon>Dikarya</taxon>
        <taxon>Basidiomycota</taxon>
        <taxon>Agaricomycotina</taxon>
        <taxon>Agaricomycetes</taxon>
        <taxon>Agaricomycetidae</taxon>
        <taxon>Agaricales</taxon>
        <taxon>Marasmiineae</taxon>
        <taxon>Omphalotaceae</taxon>
        <taxon>Lentinula</taxon>
    </lineage>
</organism>
<evidence type="ECO:0000313" key="2">
    <source>
        <dbReference type="EMBL" id="KAJ3841767.1"/>
    </source>
</evidence>
<protein>
    <submittedName>
        <fullName evidence="2">Uncharacterized protein</fullName>
    </submittedName>
</protein>
<dbReference type="EMBL" id="MU806028">
    <property type="protein sequence ID" value="KAJ3841767.1"/>
    <property type="molecule type" value="Genomic_DNA"/>
</dbReference>
<proteinExistence type="predicted"/>
<sequence>MKLPSLNHSSDSRSGPTGKTFSVGVLLVLGLATLASAGPVPSEASGDDPLSSVPFTSTAALGTSSSAVPQNLTARRDPNPFSDLLTIPWDITFLGSTASGAISPQSSAAHRKWADFPMEAAKEFFAPTGLNILYANGEPSRSGRTYFHLGLSQSVADSNPNALKSNVGVRSKSAVRIEGSFQMIQQSRSAQSPFDGQLSLVLYQEKDGLIATNELTGQKTRHH</sequence>
<dbReference type="AlphaFoldDB" id="A0AA38UHA5"/>
<keyword evidence="3" id="KW-1185">Reference proteome</keyword>
<gene>
    <name evidence="2" type="ORF">F5878DRAFT_609440</name>
</gene>
<feature type="chain" id="PRO_5041276080" evidence="1">
    <location>
        <begin position="38"/>
        <end position="223"/>
    </location>
</feature>
<evidence type="ECO:0000313" key="3">
    <source>
        <dbReference type="Proteomes" id="UP001163846"/>
    </source>
</evidence>
<name>A0AA38UHA5_9AGAR</name>
<feature type="signal peptide" evidence="1">
    <location>
        <begin position="1"/>
        <end position="37"/>
    </location>
</feature>
<dbReference type="Proteomes" id="UP001163846">
    <property type="component" value="Unassembled WGS sequence"/>
</dbReference>
<comment type="caution">
    <text evidence="2">The sequence shown here is derived from an EMBL/GenBank/DDBJ whole genome shotgun (WGS) entry which is preliminary data.</text>
</comment>
<reference evidence="2" key="1">
    <citation type="submission" date="2022-08" db="EMBL/GenBank/DDBJ databases">
        <authorList>
            <consortium name="DOE Joint Genome Institute"/>
            <person name="Min B."/>
            <person name="Riley R."/>
            <person name="Sierra-Patev S."/>
            <person name="Naranjo-Ortiz M."/>
            <person name="Looney B."/>
            <person name="Konkel Z."/>
            <person name="Slot J.C."/>
            <person name="Sakamoto Y."/>
            <person name="Steenwyk J.L."/>
            <person name="Rokas A."/>
            <person name="Carro J."/>
            <person name="Camarero S."/>
            <person name="Ferreira P."/>
            <person name="Molpeceres G."/>
            <person name="Ruiz-Duenas F.J."/>
            <person name="Serrano A."/>
            <person name="Henrissat B."/>
            <person name="Drula E."/>
            <person name="Hughes K.W."/>
            <person name="Mata J.L."/>
            <person name="Ishikawa N.K."/>
            <person name="Vargas-Isla R."/>
            <person name="Ushijima S."/>
            <person name="Smith C.A."/>
            <person name="Ahrendt S."/>
            <person name="Andreopoulos W."/>
            <person name="He G."/>
            <person name="Labutti K."/>
            <person name="Lipzen A."/>
            <person name="Ng V."/>
            <person name="Sandor L."/>
            <person name="Barry K."/>
            <person name="Martinez A.T."/>
            <person name="Xiao Y."/>
            <person name="Gibbons J.G."/>
            <person name="Terashima K."/>
            <person name="Hibbett D.S."/>
            <person name="Grigoriev I.V."/>
        </authorList>
    </citation>
    <scope>NUCLEOTIDE SEQUENCE</scope>
    <source>
        <strain evidence="2">TFB9207</strain>
    </source>
</reference>
<accession>A0AA38UHA5</accession>